<dbReference type="FunFam" id="3.40.309.10:FF:000009">
    <property type="entry name" value="Aldehyde dehydrogenase A"/>
    <property type="match status" value="1"/>
</dbReference>
<dbReference type="InterPro" id="IPR016163">
    <property type="entry name" value="Ald_DH_C"/>
</dbReference>
<evidence type="ECO:0000259" key="4">
    <source>
        <dbReference type="Pfam" id="PF00171"/>
    </source>
</evidence>
<dbReference type="EMBL" id="LCAN01000020">
    <property type="protein sequence ID" value="KKR93314.1"/>
    <property type="molecule type" value="Genomic_DNA"/>
</dbReference>
<reference evidence="5 6" key="1">
    <citation type="journal article" date="2015" name="Nature">
        <title>rRNA introns, odd ribosomes, and small enigmatic genomes across a large radiation of phyla.</title>
        <authorList>
            <person name="Brown C.T."/>
            <person name="Hug L.A."/>
            <person name="Thomas B.C."/>
            <person name="Sharon I."/>
            <person name="Castelle C.J."/>
            <person name="Singh A."/>
            <person name="Wilkins M.J."/>
            <person name="Williams K.H."/>
            <person name="Banfield J.F."/>
        </authorList>
    </citation>
    <scope>NUCLEOTIDE SEQUENCE [LARGE SCALE GENOMIC DNA]</scope>
</reference>
<feature type="domain" description="Aldehyde dehydrogenase" evidence="4">
    <location>
        <begin position="4"/>
        <end position="455"/>
    </location>
</feature>
<protein>
    <submittedName>
        <fullName evidence="5">Aldehyde Dehydrogenase</fullName>
    </submittedName>
</protein>
<evidence type="ECO:0000313" key="5">
    <source>
        <dbReference type="EMBL" id="KKR93314.1"/>
    </source>
</evidence>
<evidence type="ECO:0000256" key="3">
    <source>
        <dbReference type="SAM" id="Coils"/>
    </source>
</evidence>
<proteinExistence type="inferred from homology"/>
<dbReference type="InterPro" id="IPR015590">
    <property type="entry name" value="Aldehyde_DH_dom"/>
</dbReference>
<gene>
    <name evidence="5" type="ORF">UU41_C0020G0004</name>
</gene>
<dbReference type="Gene3D" id="3.40.605.10">
    <property type="entry name" value="Aldehyde Dehydrogenase, Chain A, domain 1"/>
    <property type="match status" value="1"/>
</dbReference>
<keyword evidence="2" id="KW-0560">Oxidoreductase</keyword>
<dbReference type="Pfam" id="PF00171">
    <property type="entry name" value="Aldedh"/>
    <property type="match status" value="1"/>
</dbReference>
<dbReference type="InterPro" id="IPR016162">
    <property type="entry name" value="Ald_DH_N"/>
</dbReference>
<dbReference type="Gene3D" id="3.40.309.10">
    <property type="entry name" value="Aldehyde Dehydrogenase, Chain A, domain 2"/>
    <property type="match status" value="1"/>
</dbReference>
<comment type="caution">
    <text evidence="5">The sequence shown here is derived from an EMBL/GenBank/DDBJ whole genome shotgun (WGS) entry which is preliminary data.</text>
</comment>
<dbReference type="AlphaFoldDB" id="A0A0G0UX61"/>
<feature type="coiled-coil region" evidence="3">
    <location>
        <begin position="25"/>
        <end position="74"/>
    </location>
</feature>
<dbReference type="PANTHER" id="PTHR42804">
    <property type="entry name" value="ALDEHYDE DEHYDROGENASE"/>
    <property type="match status" value="1"/>
</dbReference>
<dbReference type="GO" id="GO:0016620">
    <property type="term" value="F:oxidoreductase activity, acting on the aldehyde or oxo group of donors, NAD or NADP as acceptor"/>
    <property type="evidence" value="ECO:0007669"/>
    <property type="project" value="InterPro"/>
</dbReference>
<organism evidence="5 6">
    <name type="scientific">Candidatus Roizmanbacteria bacterium GW2011_GWA1_41_13</name>
    <dbReference type="NCBI Taxonomy" id="1618474"/>
    <lineage>
        <taxon>Bacteria</taxon>
        <taxon>Candidatus Roizmaniibacteriota</taxon>
    </lineage>
</organism>
<dbReference type="SUPFAM" id="SSF53720">
    <property type="entry name" value="ALDH-like"/>
    <property type="match status" value="1"/>
</dbReference>
<dbReference type="CDD" id="cd07078">
    <property type="entry name" value="ALDH"/>
    <property type="match status" value="1"/>
</dbReference>
<evidence type="ECO:0000256" key="1">
    <source>
        <dbReference type="ARBA" id="ARBA00009986"/>
    </source>
</evidence>
<evidence type="ECO:0000256" key="2">
    <source>
        <dbReference type="ARBA" id="ARBA00023002"/>
    </source>
</evidence>
<evidence type="ECO:0000313" key="6">
    <source>
        <dbReference type="Proteomes" id="UP000034961"/>
    </source>
</evidence>
<dbReference type="Proteomes" id="UP000034961">
    <property type="component" value="Unassembled WGS sequence"/>
</dbReference>
<name>A0A0G0UX61_9BACT</name>
<dbReference type="PANTHER" id="PTHR42804:SF1">
    <property type="entry name" value="ALDEHYDE DEHYDROGENASE-RELATED"/>
    <property type="match status" value="1"/>
</dbReference>
<sequence length="459" mass="50424">MAKNKIVSVNPSNYESLGEVEYSSEEEIKDKVKKANAVKKEWKELGLEGRVNALRKVLDKLSERKDELAKLAAKEMGMPISQSKADVQDGINFFSWYLDNASKYLSPEVVYEDGKVTQTVFYEPLGTAAVITPWNFPLSNFVWGAGQNLIVGNTVVYKTSEECPLFGKLLEETINSAGLSQGVFLEIYGDGTVGDFLAHQDINLISFTGSTKVGKHLYRVGGEKFIKVVCELGGSAPGVVFADANLDEVIEVIYGNRFTNCGQMCDALKRLIVHKSIFDEVVERLKKKLESLRVGNAEDEATDIGPLVAKRQVELLEEQVKDAVDKGAKIVTGGKRPEKLSGAFYEPTLLTNVTTDMRVWQEEVFGPVLPIVSFETDEEAVAMANDTKYGLGSYVYTKDKEKALEIASRIDAGMVSINAASYINACSPFGGYKDSGIGREHGKFGFAELTQVKVVAIEK</sequence>
<accession>A0A0G0UX61</accession>
<dbReference type="InterPro" id="IPR016161">
    <property type="entry name" value="Ald_DH/histidinol_DH"/>
</dbReference>
<keyword evidence="3" id="KW-0175">Coiled coil</keyword>
<comment type="similarity">
    <text evidence="1">Belongs to the aldehyde dehydrogenase family.</text>
</comment>